<dbReference type="NCBIfam" id="TIGR00229">
    <property type="entry name" value="sensory_box"/>
    <property type="match status" value="2"/>
</dbReference>
<dbReference type="Gene3D" id="3.30.70.270">
    <property type="match status" value="1"/>
</dbReference>
<dbReference type="GO" id="GO:1902201">
    <property type="term" value="P:negative regulation of bacterial-type flagellum-dependent cell motility"/>
    <property type="evidence" value="ECO:0007669"/>
    <property type="project" value="TreeGrafter"/>
</dbReference>
<dbReference type="InterPro" id="IPR000014">
    <property type="entry name" value="PAS"/>
</dbReference>
<comment type="caution">
    <text evidence="4">The sequence shown here is derived from an EMBL/GenBank/DDBJ whole genome shotgun (WGS) entry which is preliminary data.</text>
</comment>
<dbReference type="InterPro" id="IPR029787">
    <property type="entry name" value="Nucleotide_cyclase"/>
</dbReference>
<feature type="domain" description="PAC" evidence="2">
    <location>
        <begin position="214"/>
        <end position="266"/>
    </location>
</feature>
<name>A0A3A9K6Y6_9BACI</name>
<dbReference type="CDD" id="cd01949">
    <property type="entry name" value="GGDEF"/>
    <property type="match status" value="1"/>
</dbReference>
<dbReference type="InterPro" id="IPR000700">
    <property type="entry name" value="PAS-assoc_C"/>
</dbReference>
<dbReference type="PROSITE" id="PS50112">
    <property type="entry name" value="PAS"/>
    <property type="match status" value="2"/>
</dbReference>
<dbReference type="InterPro" id="IPR013655">
    <property type="entry name" value="PAS_fold_3"/>
</dbReference>
<dbReference type="GO" id="GO:0005886">
    <property type="term" value="C:plasma membrane"/>
    <property type="evidence" value="ECO:0007669"/>
    <property type="project" value="TreeGrafter"/>
</dbReference>
<feature type="domain" description="GGDEF" evidence="3">
    <location>
        <begin position="305"/>
        <end position="442"/>
    </location>
</feature>
<dbReference type="EMBL" id="PDOE01000009">
    <property type="protein sequence ID" value="RKL66091.1"/>
    <property type="molecule type" value="Genomic_DNA"/>
</dbReference>
<dbReference type="InterPro" id="IPR035965">
    <property type="entry name" value="PAS-like_dom_sf"/>
</dbReference>
<gene>
    <name evidence="4" type="ORF">CR203_17525</name>
</gene>
<dbReference type="PROSITE" id="PS50887">
    <property type="entry name" value="GGDEF"/>
    <property type="match status" value="1"/>
</dbReference>
<dbReference type="InterPro" id="IPR013656">
    <property type="entry name" value="PAS_4"/>
</dbReference>
<dbReference type="InterPro" id="IPR043128">
    <property type="entry name" value="Rev_trsase/Diguanyl_cyclase"/>
</dbReference>
<feature type="domain" description="PAC" evidence="2">
    <location>
        <begin position="81"/>
        <end position="133"/>
    </location>
</feature>
<dbReference type="GO" id="GO:0052621">
    <property type="term" value="F:diguanylate cyclase activity"/>
    <property type="evidence" value="ECO:0007669"/>
    <property type="project" value="TreeGrafter"/>
</dbReference>
<dbReference type="Pfam" id="PF00990">
    <property type="entry name" value="GGDEF"/>
    <property type="match status" value="1"/>
</dbReference>
<dbReference type="InterPro" id="IPR000160">
    <property type="entry name" value="GGDEF_dom"/>
</dbReference>
<proteinExistence type="predicted"/>
<evidence type="ECO:0000313" key="5">
    <source>
        <dbReference type="Proteomes" id="UP000281498"/>
    </source>
</evidence>
<dbReference type="PANTHER" id="PTHR45138">
    <property type="entry name" value="REGULATORY COMPONENTS OF SENSORY TRANSDUCTION SYSTEM"/>
    <property type="match status" value="1"/>
</dbReference>
<dbReference type="Pfam" id="PF08448">
    <property type="entry name" value="PAS_4"/>
    <property type="match status" value="1"/>
</dbReference>
<dbReference type="SMART" id="SM00086">
    <property type="entry name" value="PAC"/>
    <property type="match status" value="2"/>
</dbReference>
<dbReference type="Gene3D" id="3.30.450.20">
    <property type="entry name" value="PAS domain"/>
    <property type="match status" value="2"/>
</dbReference>
<sequence>MNEKVDRSILFEQVFQFSSMGIALISNEGYFLLTNPMLTEMLGYSETELKEKTFIDLTYVEDLHNSIDRFRQLVNDEVSYYQVEKRYIHKNSMLINCLLNVSAVRDDAGKPLYFISQFQDISDQKLYEHQLKESEEQLTEILETMPNGVLMFDLQGNISYANKMAEEILEINRAEIVSRKMDTPEWKLRTVEGKAIPREELPFSIVMKTKEPVKDFVHAIESGSGTRKVLSINNSPLFDHTGTMTAVLCSLVNITEKKQTEYELIEANKLLKKLSEHDGLTGVANRRYFDEQLKNYWVEYSNRNIPVSLIMLDLDYFKLYNDEYGHQAGDDCLKTITKIIGKELVGLDAVFARYGGEEFSVILPGYSHDMASDLTKKIHGKMQQLKIVHAKSPVCSHVTLSFGFSTINPDSSNSPSDLIKQADLAMYSAKQNGRNTIAYHDIITVEGKFSTLN</sequence>
<dbReference type="RefSeq" id="WP_110938163.1">
    <property type="nucleotide sequence ID" value="NZ_KZ614147.1"/>
</dbReference>
<dbReference type="AlphaFoldDB" id="A0A3A9K6Y6"/>
<dbReference type="SMART" id="SM00267">
    <property type="entry name" value="GGDEF"/>
    <property type="match status" value="1"/>
</dbReference>
<dbReference type="SUPFAM" id="SSF55785">
    <property type="entry name" value="PYP-like sensor domain (PAS domain)"/>
    <property type="match status" value="2"/>
</dbReference>
<dbReference type="SUPFAM" id="SSF55073">
    <property type="entry name" value="Nucleotide cyclase"/>
    <property type="match status" value="1"/>
</dbReference>
<evidence type="ECO:0000259" key="2">
    <source>
        <dbReference type="PROSITE" id="PS50113"/>
    </source>
</evidence>
<feature type="domain" description="PAS" evidence="1">
    <location>
        <begin position="134"/>
        <end position="179"/>
    </location>
</feature>
<organism evidence="4 5">
    <name type="scientific">Salipaludibacillus neizhouensis</name>
    <dbReference type="NCBI Taxonomy" id="885475"/>
    <lineage>
        <taxon>Bacteria</taxon>
        <taxon>Bacillati</taxon>
        <taxon>Bacillota</taxon>
        <taxon>Bacilli</taxon>
        <taxon>Bacillales</taxon>
        <taxon>Bacillaceae</taxon>
    </lineage>
</organism>
<keyword evidence="5" id="KW-1185">Reference proteome</keyword>
<dbReference type="SMART" id="SM00091">
    <property type="entry name" value="PAS"/>
    <property type="match status" value="2"/>
</dbReference>
<accession>A0A3A9K6Y6</accession>
<evidence type="ECO:0000259" key="1">
    <source>
        <dbReference type="PROSITE" id="PS50112"/>
    </source>
</evidence>
<dbReference type="PANTHER" id="PTHR45138:SF9">
    <property type="entry name" value="DIGUANYLATE CYCLASE DGCM-RELATED"/>
    <property type="match status" value="1"/>
</dbReference>
<reference evidence="4 5" key="1">
    <citation type="submission" date="2017-10" db="EMBL/GenBank/DDBJ databases">
        <title>Bacillus sp. nov., a halophilic bacterium isolated from a Keqin Lake.</title>
        <authorList>
            <person name="Wang H."/>
        </authorList>
    </citation>
    <scope>NUCLEOTIDE SEQUENCE [LARGE SCALE GENOMIC DNA]</scope>
    <source>
        <strain evidence="4 5">KCTC 13187</strain>
    </source>
</reference>
<dbReference type="FunFam" id="3.30.70.270:FF:000001">
    <property type="entry name" value="Diguanylate cyclase domain protein"/>
    <property type="match status" value="1"/>
</dbReference>
<dbReference type="InterPro" id="IPR001610">
    <property type="entry name" value="PAC"/>
</dbReference>
<feature type="domain" description="PAS" evidence="1">
    <location>
        <begin position="7"/>
        <end position="77"/>
    </location>
</feature>
<protein>
    <recommendedName>
        <fullName evidence="6">Diguanylate cyclase</fullName>
    </recommendedName>
</protein>
<evidence type="ECO:0000313" key="4">
    <source>
        <dbReference type="EMBL" id="RKL66091.1"/>
    </source>
</evidence>
<dbReference type="InterPro" id="IPR050469">
    <property type="entry name" value="Diguanylate_Cyclase"/>
</dbReference>
<dbReference type="GO" id="GO:0043709">
    <property type="term" value="P:cell adhesion involved in single-species biofilm formation"/>
    <property type="evidence" value="ECO:0007669"/>
    <property type="project" value="TreeGrafter"/>
</dbReference>
<dbReference type="PROSITE" id="PS50113">
    <property type="entry name" value="PAC"/>
    <property type="match status" value="2"/>
</dbReference>
<dbReference type="OrthoDB" id="9759607at2"/>
<evidence type="ECO:0000259" key="3">
    <source>
        <dbReference type="PROSITE" id="PS50887"/>
    </source>
</evidence>
<dbReference type="CDD" id="cd00130">
    <property type="entry name" value="PAS"/>
    <property type="match status" value="2"/>
</dbReference>
<dbReference type="NCBIfam" id="TIGR00254">
    <property type="entry name" value="GGDEF"/>
    <property type="match status" value="1"/>
</dbReference>
<dbReference type="Proteomes" id="UP000281498">
    <property type="component" value="Unassembled WGS sequence"/>
</dbReference>
<evidence type="ECO:0008006" key="6">
    <source>
        <dbReference type="Google" id="ProtNLM"/>
    </source>
</evidence>
<dbReference type="Pfam" id="PF08447">
    <property type="entry name" value="PAS_3"/>
    <property type="match status" value="1"/>
</dbReference>